<reference evidence="6" key="1">
    <citation type="submission" date="2013-10" db="EMBL/GenBank/DDBJ databases">
        <title>Genome sequencing of Onchocerca volvulus.</title>
        <authorList>
            <person name="Cotton J."/>
            <person name="Tsai J."/>
            <person name="Stanley E."/>
            <person name="Tracey A."/>
            <person name="Holroyd N."/>
            <person name="Lustigman S."/>
            <person name="Berriman M."/>
        </authorList>
    </citation>
    <scope>NUCLEOTIDE SEQUENCE</scope>
</reference>
<dbReference type="InterPro" id="IPR003195">
    <property type="entry name" value="TFIID_TAF13"/>
</dbReference>
<dbReference type="AlphaFoldDB" id="A0A8R1TSK9"/>
<dbReference type="EMBL" id="CMVM020000114">
    <property type="status" value="NOT_ANNOTATED_CDS"/>
    <property type="molecule type" value="Genomic_DNA"/>
</dbReference>
<dbReference type="GO" id="GO:0006366">
    <property type="term" value="P:transcription by RNA polymerase II"/>
    <property type="evidence" value="ECO:0007669"/>
    <property type="project" value="InterPro"/>
</dbReference>
<reference evidence="5" key="2">
    <citation type="submission" date="2022-06" db="UniProtKB">
        <authorList>
            <consortium name="EnsemblMetazoa"/>
        </authorList>
    </citation>
    <scope>IDENTIFICATION</scope>
</reference>
<accession>A0A8R1TSK9</accession>
<dbReference type="PANTHER" id="PTHR11380:SF16">
    <property type="entry name" value="TRANSCRIPTION INITIATION PROTEIN SPT3 HOMOLOG"/>
    <property type="match status" value="1"/>
</dbReference>
<protein>
    <submittedName>
        <fullName evidence="5">Uncharacterized protein</fullName>
    </submittedName>
</protein>
<evidence type="ECO:0000256" key="4">
    <source>
        <dbReference type="ARBA" id="ARBA00023242"/>
    </source>
</evidence>
<evidence type="ECO:0000313" key="5">
    <source>
        <dbReference type="EnsemblMetazoa" id="OVOC3444.1"/>
    </source>
</evidence>
<evidence type="ECO:0000256" key="2">
    <source>
        <dbReference type="ARBA" id="ARBA00023015"/>
    </source>
</evidence>
<comment type="subcellular location">
    <subcellularLocation>
        <location evidence="1">Nucleus</location>
    </subcellularLocation>
</comment>
<evidence type="ECO:0000256" key="1">
    <source>
        <dbReference type="ARBA" id="ARBA00004123"/>
    </source>
</evidence>
<dbReference type="OMA" id="YSFCAGH"/>
<dbReference type="GO" id="GO:0003713">
    <property type="term" value="F:transcription coactivator activity"/>
    <property type="evidence" value="ECO:0007669"/>
    <property type="project" value="TreeGrafter"/>
</dbReference>
<keyword evidence="6" id="KW-1185">Reference proteome</keyword>
<dbReference type="CDD" id="cd22926">
    <property type="entry name" value="HFD_SPT3"/>
    <property type="match status" value="1"/>
</dbReference>
<name>A0A8R1TSK9_ONCVO</name>
<keyword evidence="3" id="KW-0804">Transcription</keyword>
<keyword evidence="4" id="KW-0539">Nucleus</keyword>
<keyword evidence="2" id="KW-0805">Transcription regulation</keyword>
<proteinExistence type="predicted"/>
<sequence length="276" mass="31573">MMAHISVPEDIYEIVGKLMFAYGDEAEPIETCQQLVADILHNQLTDTMNRAKKCATLRGCKKIECVDLLFLLRQKPFHLVRIYRMAKSADLLKGFSEDYETECDILVGVPSSGSDFCGKEAQSIYDTIGLFDVTGELQRYLKSDVKVDEEKRERLKRLSERTALMDEDEYKEYTVARTYSFCAGHGVRKAKIGRFLKWLGSPEIAPNALVVLNYMACEMICCIVEGALWSRREEGKNHFVDIYPFKALQPRHYEESLRKNKAYMIGGNILVGSYQC</sequence>
<dbReference type="PANTHER" id="PTHR11380">
    <property type="entry name" value="TRANSCRIPTION INITIATION FACTOR TFIID/SUPT3-RELATED"/>
    <property type="match status" value="1"/>
</dbReference>
<evidence type="ECO:0000256" key="3">
    <source>
        <dbReference type="ARBA" id="ARBA00023163"/>
    </source>
</evidence>
<organism evidence="5 6">
    <name type="scientific">Onchocerca volvulus</name>
    <dbReference type="NCBI Taxonomy" id="6282"/>
    <lineage>
        <taxon>Eukaryota</taxon>
        <taxon>Metazoa</taxon>
        <taxon>Ecdysozoa</taxon>
        <taxon>Nematoda</taxon>
        <taxon>Chromadorea</taxon>
        <taxon>Rhabditida</taxon>
        <taxon>Spirurina</taxon>
        <taxon>Spiruromorpha</taxon>
        <taxon>Filarioidea</taxon>
        <taxon>Onchocercidae</taxon>
        <taxon>Onchocerca</taxon>
    </lineage>
</organism>
<dbReference type="Proteomes" id="UP000024404">
    <property type="component" value="Unassembled WGS sequence"/>
</dbReference>
<dbReference type="Pfam" id="PF02269">
    <property type="entry name" value="TFIID-18kDa"/>
    <property type="match status" value="1"/>
</dbReference>
<dbReference type="EnsemblMetazoa" id="OVOC3444.1">
    <property type="protein sequence ID" value="OVOC3444.1"/>
    <property type="gene ID" value="WBGene00240253"/>
</dbReference>
<evidence type="ECO:0000313" key="6">
    <source>
        <dbReference type="Proteomes" id="UP000024404"/>
    </source>
</evidence>
<dbReference type="GO" id="GO:0005634">
    <property type="term" value="C:nucleus"/>
    <property type="evidence" value="ECO:0007669"/>
    <property type="project" value="UniProtKB-SubCell"/>
</dbReference>